<dbReference type="EMBL" id="CATNWA010008488">
    <property type="protein sequence ID" value="CAI9556307.1"/>
    <property type="molecule type" value="Genomic_DNA"/>
</dbReference>
<gene>
    <name evidence="1" type="ORF">SPARVUS_LOCUS4531238</name>
</gene>
<comment type="caution">
    <text evidence="1">The sequence shown here is derived from an EMBL/GenBank/DDBJ whole genome shotgun (WGS) entry which is preliminary data.</text>
</comment>
<sequence length="24" mass="2752">MFFTEVQSLHTSKISHGREAVFLS</sequence>
<dbReference type="Proteomes" id="UP001162483">
    <property type="component" value="Unassembled WGS sequence"/>
</dbReference>
<name>A0ABN9CAV5_9NEOB</name>
<evidence type="ECO:0000313" key="2">
    <source>
        <dbReference type="Proteomes" id="UP001162483"/>
    </source>
</evidence>
<protein>
    <submittedName>
        <fullName evidence="1">Uncharacterized protein</fullName>
    </submittedName>
</protein>
<proteinExistence type="predicted"/>
<keyword evidence="2" id="KW-1185">Reference proteome</keyword>
<reference evidence="1" key="1">
    <citation type="submission" date="2023-05" db="EMBL/GenBank/DDBJ databases">
        <authorList>
            <person name="Stuckert A."/>
        </authorList>
    </citation>
    <scope>NUCLEOTIDE SEQUENCE</scope>
</reference>
<organism evidence="1 2">
    <name type="scientific">Staurois parvus</name>
    <dbReference type="NCBI Taxonomy" id="386267"/>
    <lineage>
        <taxon>Eukaryota</taxon>
        <taxon>Metazoa</taxon>
        <taxon>Chordata</taxon>
        <taxon>Craniata</taxon>
        <taxon>Vertebrata</taxon>
        <taxon>Euteleostomi</taxon>
        <taxon>Amphibia</taxon>
        <taxon>Batrachia</taxon>
        <taxon>Anura</taxon>
        <taxon>Neobatrachia</taxon>
        <taxon>Ranoidea</taxon>
        <taxon>Ranidae</taxon>
        <taxon>Staurois</taxon>
    </lineage>
</organism>
<accession>A0ABN9CAV5</accession>
<evidence type="ECO:0000313" key="1">
    <source>
        <dbReference type="EMBL" id="CAI9556307.1"/>
    </source>
</evidence>